<accession>A0A0V1KIK9</accession>
<keyword evidence="2" id="KW-1185">Reference proteome</keyword>
<gene>
    <name evidence="1" type="ORF">T02_14354</name>
</gene>
<dbReference type="AlphaFoldDB" id="A0A0V1KIK9"/>
<organism evidence="1 2">
    <name type="scientific">Trichinella nativa</name>
    <dbReference type="NCBI Taxonomy" id="6335"/>
    <lineage>
        <taxon>Eukaryota</taxon>
        <taxon>Metazoa</taxon>
        <taxon>Ecdysozoa</taxon>
        <taxon>Nematoda</taxon>
        <taxon>Enoplea</taxon>
        <taxon>Dorylaimia</taxon>
        <taxon>Trichinellida</taxon>
        <taxon>Trichinellidae</taxon>
        <taxon>Trichinella</taxon>
    </lineage>
</organism>
<evidence type="ECO:0000313" key="2">
    <source>
        <dbReference type="Proteomes" id="UP000054721"/>
    </source>
</evidence>
<evidence type="ECO:0000313" key="1">
    <source>
        <dbReference type="EMBL" id="KRZ46709.1"/>
    </source>
</evidence>
<comment type="caution">
    <text evidence="1">The sequence shown here is derived from an EMBL/GenBank/DDBJ whole genome shotgun (WGS) entry which is preliminary data.</text>
</comment>
<proteinExistence type="predicted"/>
<reference evidence="1 2" key="1">
    <citation type="submission" date="2015-05" db="EMBL/GenBank/DDBJ databases">
        <title>Evolution of Trichinella species and genotypes.</title>
        <authorList>
            <person name="Korhonen P.K."/>
            <person name="Edoardo P."/>
            <person name="Giuseppe L.R."/>
            <person name="Gasser R.B."/>
        </authorList>
    </citation>
    <scope>NUCLEOTIDE SEQUENCE [LARGE SCALE GENOMIC DNA]</scope>
    <source>
        <strain evidence="1">ISS10</strain>
    </source>
</reference>
<dbReference type="EMBL" id="JYDW01002437">
    <property type="protein sequence ID" value="KRZ46709.1"/>
    <property type="molecule type" value="Genomic_DNA"/>
</dbReference>
<dbReference type="Proteomes" id="UP000054721">
    <property type="component" value="Unassembled WGS sequence"/>
</dbReference>
<protein>
    <submittedName>
        <fullName evidence="1">Uncharacterized protein</fullName>
    </submittedName>
</protein>
<sequence length="36" mass="3909">MRDASRSSTGLQCSSSIFAIVAFSYRSSISFLVCCQ</sequence>
<name>A0A0V1KIK9_9BILA</name>